<gene>
    <name evidence="4" type="ORF">CJ240_00975</name>
</gene>
<evidence type="ECO:0000313" key="4">
    <source>
        <dbReference type="EMBL" id="PMB90347.1"/>
    </source>
</evidence>
<dbReference type="Proteomes" id="UP000243201">
    <property type="component" value="Unassembled WGS sequence"/>
</dbReference>
<evidence type="ECO:0008006" key="6">
    <source>
        <dbReference type="Google" id="ProtNLM"/>
    </source>
</evidence>
<keyword evidence="3" id="KW-0472">Membrane</keyword>
<organism evidence="4 5">
    <name type="scientific">Varibaculum cambriense</name>
    <dbReference type="NCBI Taxonomy" id="184870"/>
    <lineage>
        <taxon>Bacteria</taxon>
        <taxon>Bacillati</taxon>
        <taxon>Actinomycetota</taxon>
        <taxon>Actinomycetes</taxon>
        <taxon>Actinomycetales</taxon>
        <taxon>Actinomycetaceae</taxon>
        <taxon>Varibaculum</taxon>
    </lineage>
</organism>
<name>A0ABX4UQ14_9ACTO</name>
<keyword evidence="3" id="KW-1133">Transmembrane helix</keyword>
<evidence type="ECO:0000256" key="2">
    <source>
        <dbReference type="SAM" id="MobiDB-lite"/>
    </source>
</evidence>
<keyword evidence="5" id="KW-1185">Reference proteome</keyword>
<evidence type="ECO:0000256" key="1">
    <source>
        <dbReference type="SAM" id="Coils"/>
    </source>
</evidence>
<keyword evidence="3" id="KW-0812">Transmembrane</keyword>
<proteinExistence type="predicted"/>
<sequence length="236" mass="26578">MGGEENLVLLAPLILQACSAWEHAGLPKRWNNRAVKSPQPPKSVQRENTRKQGSAFRSVSPLVRTARRNRGRSPVLKAANRRVKVGSRFSVTVGTILVVASIFLLLVGAPLFDLVSQLEQRNKVHAQLVAAKQENRDLHRELELWNNTDYLTQQARERLGYVKPGETRYAVVDPGKDYQARREARLEKLPERPWYLEVTHSVKMAGRHRGSTDASTQTRPEPAPGATPQQEKAKKK</sequence>
<evidence type="ECO:0000313" key="5">
    <source>
        <dbReference type="Proteomes" id="UP000243201"/>
    </source>
</evidence>
<dbReference type="InterPro" id="IPR007060">
    <property type="entry name" value="FtsL/DivIC"/>
</dbReference>
<feature type="region of interest" description="Disordered" evidence="2">
    <location>
        <begin position="31"/>
        <end position="57"/>
    </location>
</feature>
<dbReference type="EMBL" id="PNGC01000001">
    <property type="protein sequence ID" value="PMB90347.1"/>
    <property type="molecule type" value="Genomic_DNA"/>
</dbReference>
<dbReference type="Pfam" id="PF04977">
    <property type="entry name" value="DivIC"/>
    <property type="match status" value="1"/>
</dbReference>
<feature type="coiled-coil region" evidence="1">
    <location>
        <begin position="121"/>
        <end position="148"/>
    </location>
</feature>
<feature type="region of interest" description="Disordered" evidence="2">
    <location>
        <begin position="200"/>
        <end position="236"/>
    </location>
</feature>
<keyword evidence="1" id="KW-0175">Coiled coil</keyword>
<feature type="transmembrane region" description="Helical" evidence="3">
    <location>
        <begin position="89"/>
        <end position="112"/>
    </location>
</feature>
<protein>
    <recommendedName>
        <fullName evidence="6">Septum formation initiator</fullName>
    </recommendedName>
</protein>
<evidence type="ECO:0000256" key="3">
    <source>
        <dbReference type="SAM" id="Phobius"/>
    </source>
</evidence>
<reference evidence="4 5" key="1">
    <citation type="submission" date="2017-09" db="EMBL/GenBank/DDBJ databases">
        <title>Bacterial strain isolated from the female urinary microbiota.</title>
        <authorList>
            <person name="Thomas-White K."/>
            <person name="Kumar N."/>
            <person name="Forster S."/>
            <person name="Putonti C."/>
            <person name="Lawley T."/>
            <person name="Wolfe A.J."/>
        </authorList>
    </citation>
    <scope>NUCLEOTIDE SEQUENCE [LARGE SCALE GENOMIC DNA]</scope>
    <source>
        <strain evidence="4 5">UMB0744</strain>
    </source>
</reference>
<accession>A0ABX4UQ14</accession>
<comment type="caution">
    <text evidence="4">The sequence shown here is derived from an EMBL/GenBank/DDBJ whole genome shotgun (WGS) entry which is preliminary data.</text>
</comment>